<evidence type="ECO:0000256" key="4">
    <source>
        <dbReference type="RuleBase" id="RU363090"/>
    </source>
</evidence>
<reference evidence="6 7" key="1">
    <citation type="submission" date="2014-04" db="EMBL/GenBank/DDBJ databases">
        <title>Evolutionary Origins and Diversification of the Mycorrhizal Mutualists.</title>
        <authorList>
            <consortium name="DOE Joint Genome Institute"/>
            <consortium name="Mycorrhizal Genomics Consortium"/>
            <person name="Kohler A."/>
            <person name="Kuo A."/>
            <person name="Nagy L.G."/>
            <person name="Floudas D."/>
            <person name="Copeland A."/>
            <person name="Barry K.W."/>
            <person name="Cichocki N."/>
            <person name="Veneault-Fourrey C."/>
            <person name="LaButti K."/>
            <person name="Lindquist E.A."/>
            <person name="Lipzen A."/>
            <person name="Lundell T."/>
            <person name="Morin E."/>
            <person name="Murat C."/>
            <person name="Riley R."/>
            <person name="Ohm R."/>
            <person name="Sun H."/>
            <person name="Tunlid A."/>
            <person name="Henrissat B."/>
            <person name="Grigoriev I.V."/>
            <person name="Hibbett D.S."/>
            <person name="Martin F."/>
        </authorList>
    </citation>
    <scope>NUCLEOTIDE SEQUENCE [LARGE SCALE GENOMIC DNA]</scope>
    <source>
        <strain evidence="6 7">Koide BX008</strain>
    </source>
</reference>
<dbReference type="EC" id="2.7.-.-" evidence="4"/>
<dbReference type="PANTHER" id="PTHR12400:SF108">
    <property type="entry name" value="KINASE"/>
    <property type="match status" value="1"/>
</dbReference>
<dbReference type="Proteomes" id="UP000054549">
    <property type="component" value="Unassembled WGS sequence"/>
</dbReference>
<dbReference type="GO" id="GO:0008440">
    <property type="term" value="F:inositol-1,4,5-trisphosphate 3-kinase activity"/>
    <property type="evidence" value="ECO:0007669"/>
    <property type="project" value="TreeGrafter"/>
</dbReference>
<evidence type="ECO:0000256" key="5">
    <source>
        <dbReference type="SAM" id="MobiDB-lite"/>
    </source>
</evidence>
<gene>
    <name evidence="6" type="ORF">M378DRAFT_78711</name>
</gene>
<protein>
    <recommendedName>
        <fullName evidence="4">Kinase</fullName>
        <ecNumber evidence="4">2.7.-.-</ecNumber>
    </recommendedName>
</protein>
<dbReference type="FunCoup" id="A0A0C2WR21">
    <property type="interactions" value="326"/>
</dbReference>
<keyword evidence="2 4" id="KW-0808">Transferase</keyword>
<name>A0A0C2WR21_AMAMK</name>
<dbReference type="GO" id="GO:0005634">
    <property type="term" value="C:nucleus"/>
    <property type="evidence" value="ECO:0007669"/>
    <property type="project" value="TreeGrafter"/>
</dbReference>
<dbReference type="STRING" id="946122.A0A0C2WR21"/>
<dbReference type="GO" id="GO:0005737">
    <property type="term" value="C:cytoplasm"/>
    <property type="evidence" value="ECO:0007669"/>
    <property type="project" value="TreeGrafter"/>
</dbReference>
<evidence type="ECO:0000256" key="2">
    <source>
        <dbReference type="ARBA" id="ARBA00022679"/>
    </source>
</evidence>
<feature type="compositionally biased region" description="Polar residues" evidence="5">
    <location>
        <begin position="1"/>
        <end position="17"/>
    </location>
</feature>
<evidence type="ECO:0000313" key="6">
    <source>
        <dbReference type="EMBL" id="KIL64107.1"/>
    </source>
</evidence>
<dbReference type="EMBL" id="KN818252">
    <property type="protein sequence ID" value="KIL64107.1"/>
    <property type="molecule type" value="Genomic_DNA"/>
</dbReference>
<dbReference type="AlphaFoldDB" id="A0A0C2WR21"/>
<keyword evidence="7" id="KW-1185">Reference proteome</keyword>
<dbReference type="InParanoid" id="A0A0C2WR21"/>
<feature type="compositionally biased region" description="Acidic residues" evidence="5">
    <location>
        <begin position="254"/>
        <end position="272"/>
    </location>
</feature>
<proteinExistence type="inferred from homology"/>
<sequence length="320" mass="35449">MQGPLTSQVGGHQGVTTSDDDSLIIKPALPTEIAFYQALNSDPVLAPLRPFVPQFVGTLRLEGELIKLDGDIEQNNIRPPPANEKSDELRCYISAVLENLTHRFIKPNVLDAKLGTVLYDEDAPLEKKQRMMETARKTTSFETGVRLTGFQVYDNVTNQPILTPKSYGKSIDKSQLPDGIARFLPVGGSKEEEASPCGLPVSLLLPIMQGIKEDIQEIRDVVASLEVRIVGGSLLVIYEADWERAEKGLKWLEEQDDEDEMDDDDEESEDEERGGPPYVVKLIDFAHTRLVPGKGPDEGVLTGIDTMIRLIDGRIKELTP</sequence>
<dbReference type="GO" id="GO:0000824">
    <property type="term" value="F:inositol-1,4,5,6-tetrakisphosphate 3-kinase activity"/>
    <property type="evidence" value="ECO:0007669"/>
    <property type="project" value="TreeGrafter"/>
</dbReference>
<dbReference type="InterPro" id="IPR038286">
    <property type="entry name" value="IPK_sf"/>
</dbReference>
<dbReference type="OrthoDB" id="338650at2759"/>
<dbReference type="GO" id="GO:0046854">
    <property type="term" value="P:phosphatidylinositol phosphate biosynthetic process"/>
    <property type="evidence" value="ECO:0007669"/>
    <property type="project" value="TreeGrafter"/>
</dbReference>
<dbReference type="Pfam" id="PF03770">
    <property type="entry name" value="IPK"/>
    <property type="match status" value="1"/>
</dbReference>
<organism evidence="6 7">
    <name type="scientific">Amanita muscaria (strain Koide BX008)</name>
    <dbReference type="NCBI Taxonomy" id="946122"/>
    <lineage>
        <taxon>Eukaryota</taxon>
        <taxon>Fungi</taxon>
        <taxon>Dikarya</taxon>
        <taxon>Basidiomycota</taxon>
        <taxon>Agaricomycotina</taxon>
        <taxon>Agaricomycetes</taxon>
        <taxon>Agaricomycetidae</taxon>
        <taxon>Agaricales</taxon>
        <taxon>Pluteineae</taxon>
        <taxon>Amanitaceae</taxon>
        <taxon>Amanita</taxon>
    </lineage>
</organism>
<evidence type="ECO:0000256" key="3">
    <source>
        <dbReference type="ARBA" id="ARBA00022777"/>
    </source>
</evidence>
<dbReference type="InterPro" id="IPR005522">
    <property type="entry name" value="IPK"/>
</dbReference>
<feature type="region of interest" description="Disordered" evidence="5">
    <location>
        <begin position="1"/>
        <end position="20"/>
    </location>
</feature>
<dbReference type="PANTHER" id="PTHR12400">
    <property type="entry name" value="INOSITOL POLYPHOSPHATE KINASE"/>
    <property type="match status" value="1"/>
</dbReference>
<comment type="similarity">
    <text evidence="1 4">Belongs to the inositol phosphokinase (IPK) family.</text>
</comment>
<accession>A0A0C2WR21</accession>
<keyword evidence="3 4" id="KW-0418">Kinase</keyword>
<dbReference type="Gene3D" id="3.30.470.160">
    <property type="entry name" value="Inositol polyphosphate kinase"/>
    <property type="match status" value="1"/>
</dbReference>
<dbReference type="GO" id="GO:0032958">
    <property type="term" value="P:inositol phosphate biosynthetic process"/>
    <property type="evidence" value="ECO:0007669"/>
    <property type="project" value="InterPro"/>
</dbReference>
<dbReference type="SUPFAM" id="SSF56104">
    <property type="entry name" value="SAICAR synthase-like"/>
    <property type="match status" value="1"/>
</dbReference>
<evidence type="ECO:0000313" key="7">
    <source>
        <dbReference type="Proteomes" id="UP000054549"/>
    </source>
</evidence>
<dbReference type="HOGENOM" id="CLU_042569_3_1_1"/>
<evidence type="ECO:0000256" key="1">
    <source>
        <dbReference type="ARBA" id="ARBA00007374"/>
    </source>
</evidence>
<feature type="region of interest" description="Disordered" evidence="5">
    <location>
        <begin position="251"/>
        <end position="277"/>
    </location>
</feature>